<gene>
    <name evidence="1" type="ORF">OIU85_000148</name>
</gene>
<protein>
    <submittedName>
        <fullName evidence="1">Uncharacterized protein</fullName>
    </submittedName>
</protein>
<dbReference type="AlphaFoldDB" id="A0A9Q0ZWF9"/>
<proteinExistence type="predicted"/>
<organism evidence="1 2">
    <name type="scientific">Salix viminalis</name>
    <name type="common">Common osier</name>
    <name type="synonym">Basket willow</name>
    <dbReference type="NCBI Taxonomy" id="40686"/>
    <lineage>
        <taxon>Eukaryota</taxon>
        <taxon>Viridiplantae</taxon>
        <taxon>Streptophyta</taxon>
        <taxon>Embryophyta</taxon>
        <taxon>Tracheophyta</taxon>
        <taxon>Spermatophyta</taxon>
        <taxon>Magnoliopsida</taxon>
        <taxon>eudicotyledons</taxon>
        <taxon>Gunneridae</taxon>
        <taxon>Pentapetalae</taxon>
        <taxon>rosids</taxon>
        <taxon>fabids</taxon>
        <taxon>Malpighiales</taxon>
        <taxon>Salicaceae</taxon>
        <taxon>Saliceae</taxon>
        <taxon>Salix</taxon>
    </lineage>
</organism>
<sequence>MDDEGLMLEYELLRQGFEIDFVTDTAVLPAASNLRNQEIGKHSHAYLLRHEIHFEGINGYSID</sequence>
<accession>A0A9Q0ZWF9</accession>
<evidence type="ECO:0000313" key="1">
    <source>
        <dbReference type="EMBL" id="KAJ6749475.1"/>
    </source>
</evidence>
<reference evidence="1" key="2">
    <citation type="journal article" date="2023" name="Int. J. Mol. Sci.">
        <title>De Novo Assembly and Annotation of 11 Diverse Shrub Willow (Salix) Genomes Reveals Novel Gene Organization in Sex-Linked Regions.</title>
        <authorList>
            <person name="Hyden B."/>
            <person name="Feng K."/>
            <person name="Yates T.B."/>
            <person name="Jawdy S."/>
            <person name="Cereghino C."/>
            <person name="Smart L.B."/>
            <person name="Muchero W."/>
        </authorList>
    </citation>
    <scope>NUCLEOTIDE SEQUENCE [LARGE SCALE GENOMIC DNA]</scope>
    <source>
        <tissue evidence="1">Shoot tip</tissue>
    </source>
</reference>
<keyword evidence="2" id="KW-1185">Reference proteome</keyword>
<dbReference type="EMBL" id="JAPFFL010000001">
    <property type="protein sequence ID" value="KAJ6749475.1"/>
    <property type="molecule type" value="Genomic_DNA"/>
</dbReference>
<comment type="caution">
    <text evidence="1">The sequence shown here is derived from an EMBL/GenBank/DDBJ whole genome shotgun (WGS) entry which is preliminary data.</text>
</comment>
<reference evidence="1" key="1">
    <citation type="submission" date="2022-11" db="EMBL/GenBank/DDBJ databases">
        <authorList>
            <person name="Hyden B.L."/>
            <person name="Feng K."/>
            <person name="Yates T."/>
            <person name="Jawdy S."/>
            <person name="Smart L.B."/>
            <person name="Muchero W."/>
        </authorList>
    </citation>
    <scope>NUCLEOTIDE SEQUENCE</scope>
    <source>
        <tissue evidence="1">Shoot tip</tissue>
    </source>
</reference>
<name>A0A9Q0ZWF9_SALVM</name>
<dbReference type="Proteomes" id="UP001151529">
    <property type="component" value="Chromosome 16"/>
</dbReference>
<evidence type="ECO:0000313" key="2">
    <source>
        <dbReference type="Proteomes" id="UP001151529"/>
    </source>
</evidence>
<dbReference type="OrthoDB" id="9990610at2759"/>
<feature type="non-terminal residue" evidence="1">
    <location>
        <position position="63"/>
    </location>
</feature>